<keyword evidence="1" id="KW-0812">Transmembrane</keyword>
<feature type="transmembrane region" description="Helical" evidence="1">
    <location>
        <begin position="51"/>
        <end position="67"/>
    </location>
</feature>
<feature type="transmembrane region" description="Helical" evidence="1">
    <location>
        <begin position="20"/>
        <end position="39"/>
    </location>
</feature>
<proteinExistence type="predicted"/>
<evidence type="ECO:0000313" key="2">
    <source>
        <dbReference type="EMBL" id="KAK5980868.1"/>
    </source>
</evidence>
<evidence type="ECO:0000313" key="3">
    <source>
        <dbReference type="Proteomes" id="UP001331761"/>
    </source>
</evidence>
<keyword evidence="3" id="KW-1185">Reference proteome</keyword>
<protein>
    <submittedName>
        <fullName evidence="2">Uncharacterized protein</fullName>
    </submittedName>
</protein>
<reference evidence="2 3" key="1">
    <citation type="submission" date="2019-10" db="EMBL/GenBank/DDBJ databases">
        <title>Assembly and Annotation for the nematode Trichostrongylus colubriformis.</title>
        <authorList>
            <person name="Martin J."/>
        </authorList>
    </citation>
    <scope>NUCLEOTIDE SEQUENCE [LARGE SCALE GENOMIC DNA]</scope>
    <source>
        <strain evidence="2">G859</strain>
        <tissue evidence="2">Whole worm</tissue>
    </source>
</reference>
<evidence type="ECO:0000256" key="1">
    <source>
        <dbReference type="SAM" id="Phobius"/>
    </source>
</evidence>
<comment type="caution">
    <text evidence="2">The sequence shown here is derived from an EMBL/GenBank/DDBJ whole genome shotgun (WGS) entry which is preliminary data.</text>
</comment>
<keyword evidence="1" id="KW-0472">Membrane</keyword>
<dbReference type="Proteomes" id="UP001331761">
    <property type="component" value="Unassembled WGS sequence"/>
</dbReference>
<keyword evidence="1" id="KW-1133">Transmembrane helix</keyword>
<gene>
    <name evidence="2" type="ORF">GCK32_021167</name>
</gene>
<organism evidence="2 3">
    <name type="scientific">Trichostrongylus colubriformis</name>
    <name type="common">Black scour worm</name>
    <dbReference type="NCBI Taxonomy" id="6319"/>
    <lineage>
        <taxon>Eukaryota</taxon>
        <taxon>Metazoa</taxon>
        <taxon>Ecdysozoa</taxon>
        <taxon>Nematoda</taxon>
        <taxon>Chromadorea</taxon>
        <taxon>Rhabditida</taxon>
        <taxon>Rhabditina</taxon>
        <taxon>Rhabditomorpha</taxon>
        <taxon>Strongyloidea</taxon>
        <taxon>Trichostrongylidae</taxon>
        <taxon>Trichostrongylus</taxon>
    </lineage>
</organism>
<dbReference type="EMBL" id="WIXE01006914">
    <property type="protein sequence ID" value="KAK5980868.1"/>
    <property type="molecule type" value="Genomic_DNA"/>
</dbReference>
<accession>A0AAN8IRS9</accession>
<sequence length="79" mass="8965">MFCHDIFVQPHFKDPLSYGYHILSILCVIIIPFSFLSSFADSVALSSEDGFIFLFAFLCLCEIPVVCEKSCCHKLLHCN</sequence>
<name>A0AAN8IRS9_TRICO</name>
<dbReference type="AlphaFoldDB" id="A0AAN8IRS9"/>